<gene>
    <name evidence="2" type="ORF">METZ01_LOCUS122870</name>
</gene>
<organism evidence="2">
    <name type="scientific">marine metagenome</name>
    <dbReference type="NCBI Taxonomy" id="408172"/>
    <lineage>
        <taxon>unclassified sequences</taxon>
        <taxon>metagenomes</taxon>
        <taxon>ecological metagenomes</taxon>
    </lineage>
</organism>
<dbReference type="Gene3D" id="2.130.10.10">
    <property type="entry name" value="YVTN repeat-like/Quinoprotein amine dehydrogenase"/>
    <property type="match status" value="1"/>
</dbReference>
<dbReference type="PANTHER" id="PTHR34512:SF30">
    <property type="entry name" value="OUTER MEMBRANE PROTEIN ASSEMBLY FACTOR BAMB"/>
    <property type="match status" value="1"/>
</dbReference>
<sequence length="520" mass="58081">MKKSAASFLFPLLLITVQADDWPKLLGPTGDNVSKEIGLIDAFPKGGPKQVFSRRIGTGYAAPSIRDGKIVVFHRASKLYRIEENDTLGGIIKYVNGELAALKAKERLAEASLKAALQATRRRGYIELPEAIAKHLDVETIDCLDAKTGKLLWRHAYPTSYEDPYGYNNGPRCAPLLTKDRCYTFGAEGVLLCLDLKTGKPIWRRDTHKDFKVITNFFGVGSTPVLENGLLITMVGAQPNSGMVAFDAKTGKTVWESVGKKTWDKTPKLGWPGEPLMDWLGVEKIASYATPVITTVHGKRVAFCLMRQGLVMLDPKTGKVHFKRWFRASQPDSVNASNPVVIGDMVFCSAAYYGVGSFVLKIKPDLSGYTEVWSDRQRRITKDNPRLDEVLGIHWMTPIINDGNLYAFSGRNEPDARFRCVEFATGKLLWDQDESWQKFGPPSSKYGRGSFIRADGKLIVLGESGKLGLFKLNSKKPHELAHHQVPQFRHPCWAAPAMADKRVYLRSETHLVCFDFAKER</sequence>
<feature type="domain" description="Pyrrolo-quinoline quinone repeat" evidence="1">
    <location>
        <begin position="139"/>
        <end position="360"/>
    </location>
</feature>
<name>A0A381XYW0_9ZZZZ</name>
<protein>
    <recommendedName>
        <fullName evidence="1">Pyrrolo-quinoline quinone repeat domain-containing protein</fullName>
    </recommendedName>
</protein>
<evidence type="ECO:0000259" key="1">
    <source>
        <dbReference type="Pfam" id="PF13360"/>
    </source>
</evidence>
<dbReference type="AlphaFoldDB" id="A0A381XYW0"/>
<proteinExistence type="predicted"/>
<dbReference type="InterPro" id="IPR015943">
    <property type="entry name" value="WD40/YVTN_repeat-like_dom_sf"/>
</dbReference>
<accession>A0A381XYW0</accession>
<dbReference type="InterPro" id="IPR002372">
    <property type="entry name" value="PQQ_rpt_dom"/>
</dbReference>
<evidence type="ECO:0000313" key="2">
    <source>
        <dbReference type="EMBL" id="SVA70016.1"/>
    </source>
</evidence>
<dbReference type="Pfam" id="PF13360">
    <property type="entry name" value="PQQ_2"/>
    <property type="match status" value="1"/>
</dbReference>
<dbReference type="PANTHER" id="PTHR34512">
    <property type="entry name" value="CELL SURFACE PROTEIN"/>
    <property type="match status" value="1"/>
</dbReference>
<dbReference type="EMBL" id="UINC01016901">
    <property type="protein sequence ID" value="SVA70016.1"/>
    <property type="molecule type" value="Genomic_DNA"/>
</dbReference>
<dbReference type="SUPFAM" id="SSF50998">
    <property type="entry name" value="Quinoprotein alcohol dehydrogenase-like"/>
    <property type="match status" value="2"/>
</dbReference>
<dbReference type="InterPro" id="IPR011047">
    <property type="entry name" value="Quinoprotein_ADH-like_sf"/>
</dbReference>
<reference evidence="2" key="1">
    <citation type="submission" date="2018-05" db="EMBL/GenBank/DDBJ databases">
        <authorList>
            <person name="Lanie J.A."/>
            <person name="Ng W.-L."/>
            <person name="Kazmierczak K.M."/>
            <person name="Andrzejewski T.M."/>
            <person name="Davidsen T.M."/>
            <person name="Wayne K.J."/>
            <person name="Tettelin H."/>
            <person name="Glass J.I."/>
            <person name="Rusch D."/>
            <person name="Podicherti R."/>
            <person name="Tsui H.-C.T."/>
            <person name="Winkler M.E."/>
        </authorList>
    </citation>
    <scope>NUCLEOTIDE SEQUENCE</scope>
</reference>